<keyword evidence="1" id="KW-0812">Transmembrane</keyword>
<evidence type="ECO:0000313" key="3">
    <source>
        <dbReference type="EMBL" id="SCX89036.1"/>
    </source>
</evidence>
<keyword evidence="1" id="KW-1133">Transmembrane helix</keyword>
<sequence length="263" mass="29571">MKKITKEILTYIIMLLLSIILIILGVVLSGDAADIMMNIGLSIISTVIVYFILKFCAGDPMDSIVEKVDQLSDELTSSVDMLKSTKETGIINSWNNRSDCPTKEWINRIEMSDGAIRILCYAMSFLVDDGDFDEVMLKKASEGKKIQILLGKPTGECIKARTIEERIEGNIADRIERAAARVEDINKRLSEENKIEVKYHDTPLYASIYIMGSKAIITPHLYATRGALAPILEIQKTDNKQCMYTKYLEMFNEVWKAGSAKNV</sequence>
<feature type="domain" description="DUF5919" evidence="2">
    <location>
        <begin position="137"/>
        <end position="258"/>
    </location>
</feature>
<dbReference type="EMBL" id="FMUR01000004">
    <property type="protein sequence ID" value="SCX89036.1"/>
    <property type="molecule type" value="Genomic_DNA"/>
</dbReference>
<evidence type="ECO:0000259" key="2">
    <source>
        <dbReference type="Pfam" id="PF19319"/>
    </source>
</evidence>
<reference evidence="4" key="1">
    <citation type="submission" date="2016-10" db="EMBL/GenBank/DDBJ databases">
        <authorList>
            <person name="Varghese N."/>
            <person name="Submissions S."/>
        </authorList>
    </citation>
    <scope>NUCLEOTIDE SEQUENCE [LARGE SCALE GENOMIC DNA]</scope>
    <source>
        <strain evidence="4">XBD2006</strain>
    </source>
</reference>
<dbReference type="InterPro" id="IPR045697">
    <property type="entry name" value="DUF5919"/>
</dbReference>
<feature type="transmembrane region" description="Helical" evidence="1">
    <location>
        <begin position="9"/>
        <end position="29"/>
    </location>
</feature>
<feature type="transmembrane region" description="Helical" evidence="1">
    <location>
        <begin position="35"/>
        <end position="53"/>
    </location>
</feature>
<name>A0A1G5BFX8_9FIRM</name>
<accession>A0A1G5BFX8</accession>
<evidence type="ECO:0000313" key="4">
    <source>
        <dbReference type="Proteomes" id="UP000183047"/>
    </source>
</evidence>
<dbReference type="Pfam" id="PF19319">
    <property type="entry name" value="DUF5919"/>
    <property type="match status" value="1"/>
</dbReference>
<dbReference type="Proteomes" id="UP000183047">
    <property type="component" value="Unassembled WGS sequence"/>
</dbReference>
<proteinExistence type="predicted"/>
<gene>
    <name evidence="3" type="ORF">SAMN02910451_00713</name>
</gene>
<keyword evidence="4" id="KW-1185">Reference proteome</keyword>
<evidence type="ECO:0000256" key="1">
    <source>
        <dbReference type="SAM" id="Phobius"/>
    </source>
</evidence>
<keyword evidence="1" id="KW-0472">Membrane</keyword>
<dbReference type="OrthoDB" id="8438314at2"/>
<dbReference type="AlphaFoldDB" id="A0A1G5BFX8"/>
<organism evidence="3 4">
    <name type="scientific">Butyrivibrio hungatei</name>
    <dbReference type="NCBI Taxonomy" id="185008"/>
    <lineage>
        <taxon>Bacteria</taxon>
        <taxon>Bacillati</taxon>
        <taxon>Bacillota</taxon>
        <taxon>Clostridia</taxon>
        <taxon>Lachnospirales</taxon>
        <taxon>Lachnospiraceae</taxon>
        <taxon>Butyrivibrio</taxon>
    </lineage>
</organism>
<protein>
    <recommendedName>
        <fullName evidence="2">DUF5919 domain-containing protein</fullName>
    </recommendedName>
</protein>